<dbReference type="InParanoid" id="G3AIX1"/>
<gene>
    <name evidence="3" type="ORF">SPAPADRAFT_59138</name>
</gene>
<feature type="compositionally biased region" description="Polar residues" evidence="1">
    <location>
        <begin position="36"/>
        <end position="47"/>
    </location>
</feature>
<evidence type="ECO:0000313" key="3">
    <source>
        <dbReference type="EMBL" id="EGW33782.1"/>
    </source>
</evidence>
<dbReference type="GeneID" id="18872790"/>
<name>G3AIX1_SPAPN</name>
<accession>G3AIX1</accession>
<keyword evidence="4" id="KW-1185">Reference proteome</keyword>
<feature type="transmembrane region" description="Helical" evidence="2">
    <location>
        <begin position="53"/>
        <end position="77"/>
    </location>
</feature>
<dbReference type="HOGENOM" id="CLU_1280451_0_0_1"/>
<protein>
    <submittedName>
        <fullName evidence="3">Uncharacterized protein</fullName>
    </submittedName>
</protein>
<evidence type="ECO:0000256" key="1">
    <source>
        <dbReference type="SAM" id="MobiDB-lite"/>
    </source>
</evidence>
<organism evidence="4">
    <name type="scientific">Spathaspora passalidarum (strain NRRL Y-27907 / 11-Y1)</name>
    <dbReference type="NCBI Taxonomy" id="619300"/>
    <lineage>
        <taxon>Eukaryota</taxon>
        <taxon>Fungi</taxon>
        <taxon>Dikarya</taxon>
        <taxon>Ascomycota</taxon>
        <taxon>Saccharomycotina</taxon>
        <taxon>Pichiomycetes</taxon>
        <taxon>Debaryomycetaceae</taxon>
        <taxon>Spathaspora</taxon>
    </lineage>
</organism>
<feature type="region of interest" description="Disordered" evidence="1">
    <location>
        <begin position="28"/>
        <end position="47"/>
    </location>
</feature>
<keyword evidence="2" id="KW-0472">Membrane</keyword>
<evidence type="ECO:0000256" key="2">
    <source>
        <dbReference type="SAM" id="Phobius"/>
    </source>
</evidence>
<dbReference type="EMBL" id="GL996500">
    <property type="protein sequence ID" value="EGW33782.1"/>
    <property type="molecule type" value="Genomic_DNA"/>
</dbReference>
<evidence type="ECO:0000313" key="4">
    <source>
        <dbReference type="Proteomes" id="UP000000709"/>
    </source>
</evidence>
<dbReference type="KEGG" id="spaa:SPAPADRAFT_59138"/>
<dbReference type="RefSeq" id="XP_007373366.1">
    <property type="nucleotide sequence ID" value="XM_007373304.1"/>
</dbReference>
<keyword evidence="2" id="KW-0812">Transmembrane</keyword>
<dbReference type="Proteomes" id="UP000000709">
    <property type="component" value="Unassembled WGS sequence"/>
</dbReference>
<proteinExistence type="predicted"/>
<reference evidence="3 4" key="1">
    <citation type="journal article" date="2011" name="Proc. Natl. Acad. Sci. U.S.A.">
        <title>Comparative genomics of xylose-fermenting fungi for enhanced biofuel production.</title>
        <authorList>
            <person name="Wohlbach D.J."/>
            <person name="Kuo A."/>
            <person name="Sato T.K."/>
            <person name="Potts K.M."/>
            <person name="Salamov A.A."/>
            <person name="LaButti K.M."/>
            <person name="Sun H."/>
            <person name="Clum A."/>
            <person name="Pangilinan J.L."/>
            <person name="Lindquist E.A."/>
            <person name="Lucas S."/>
            <person name="Lapidus A."/>
            <person name="Jin M."/>
            <person name="Gunawan C."/>
            <person name="Balan V."/>
            <person name="Dale B.E."/>
            <person name="Jeffries T.W."/>
            <person name="Zinkel R."/>
            <person name="Barry K.W."/>
            <person name="Grigoriev I.V."/>
            <person name="Gasch A.P."/>
        </authorList>
    </citation>
    <scope>NUCLEOTIDE SEQUENCE [LARGE SCALE GENOMIC DNA]</scope>
    <source>
        <strain evidence="4">NRRL Y-27907 / 11-Y1</strain>
    </source>
</reference>
<sequence>MNKSSIFESDSKTLVSFTNESIELKELTDNDKKMNTPPNSVHKVQSTRDGSRAWSMSCILSTVLIVSGCVFFCGYSGQGGFSVNLNLACLRDNYQDILTSQRNLADPFNTFHSQFQSISSAYDENCTSSKLNIRCNINCHVEGITAWNRSARKKINLSKMLFPVPELYQWCRPQTFLNFQARSVVCHLEDIDDELSGVLFLLKIYVSGLFGILTIF</sequence>
<feature type="non-terminal residue" evidence="3">
    <location>
        <position position="216"/>
    </location>
</feature>
<keyword evidence="2" id="KW-1133">Transmembrane helix</keyword>
<dbReference type="AlphaFoldDB" id="G3AIX1"/>